<dbReference type="AlphaFoldDB" id="A0AAD6U0N9"/>
<proteinExistence type="predicted"/>
<evidence type="ECO:0000313" key="3">
    <source>
        <dbReference type="Proteomes" id="UP001222325"/>
    </source>
</evidence>
<sequence length="104" mass="11482">LSELRCPPVDPRKARRYCTDFGLGRALPIHEVSLPPPPPLMYHHDNSSSAGSTPQATYAETASDASSFYQDIDLEFPQPPASPALRRMQSSPLFTPEETNAVRE</sequence>
<dbReference type="EMBL" id="JARJCN010000038">
    <property type="protein sequence ID" value="KAJ7084295.1"/>
    <property type="molecule type" value="Genomic_DNA"/>
</dbReference>
<organism evidence="2 3">
    <name type="scientific">Mycena belliarum</name>
    <dbReference type="NCBI Taxonomy" id="1033014"/>
    <lineage>
        <taxon>Eukaryota</taxon>
        <taxon>Fungi</taxon>
        <taxon>Dikarya</taxon>
        <taxon>Basidiomycota</taxon>
        <taxon>Agaricomycotina</taxon>
        <taxon>Agaricomycetes</taxon>
        <taxon>Agaricomycetidae</taxon>
        <taxon>Agaricales</taxon>
        <taxon>Marasmiineae</taxon>
        <taxon>Mycenaceae</taxon>
        <taxon>Mycena</taxon>
    </lineage>
</organism>
<reference evidence="2" key="1">
    <citation type="submission" date="2023-03" db="EMBL/GenBank/DDBJ databases">
        <title>Massive genome expansion in bonnet fungi (Mycena s.s.) driven by repeated elements and novel gene families across ecological guilds.</title>
        <authorList>
            <consortium name="Lawrence Berkeley National Laboratory"/>
            <person name="Harder C.B."/>
            <person name="Miyauchi S."/>
            <person name="Viragh M."/>
            <person name="Kuo A."/>
            <person name="Thoen E."/>
            <person name="Andreopoulos B."/>
            <person name="Lu D."/>
            <person name="Skrede I."/>
            <person name="Drula E."/>
            <person name="Henrissat B."/>
            <person name="Morin E."/>
            <person name="Kohler A."/>
            <person name="Barry K."/>
            <person name="LaButti K."/>
            <person name="Morin E."/>
            <person name="Salamov A."/>
            <person name="Lipzen A."/>
            <person name="Mereny Z."/>
            <person name="Hegedus B."/>
            <person name="Baldrian P."/>
            <person name="Stursova M."/>
            <person name="Weitz H."/>
            <person name="Taylor A."/>
            <person name="Grigoriev I.V."/>
            <person name="Nagy L.G."/>
            <person name="Martin F."/>
            <person name="Kauserud H."/>
        </authorList>
    </citation>
    <scope>NUCLEOTIDE SEQUENCE</scope>
    <source>
        <strain evidence="2">CBHHK173m</strain>
    </source>
</reference>
<name>A0AAD6U0N9_9AGAR</name>
<evidence type="ECO:0000313" key="2">
    <source>
        <dbReference type="EMBL" id="KAJ7084295.1"/>
    </source>
</evidence>
<feature type="non-terminal residue" evidence="2">
    <location>
        <position position="104"/>
    </location>
</feature>
<accession>A0AAD6U0N9</accession>
<feature type="region of interest" description="Disordered" evidence="1">
    <location>
        <begin position="36"/>
        <end position="104"/>
    </location>
</feature>
<comment type="caution">
    <text evidence="2">The sequence shown here is derived from an EMBL/GenBank/DDBJ whole genome shotgun (WGS) entry which is preliminary data.</text>
</comment>
<evidence type="ECO:0000256" key="1">
    <source>
        <dbReference type="SAM" id="MobiDB-lite"/>
    </source>
</evidence>
<keyword evidence="3" id="KW-1185">Reference proteome</keyword>
<gene>
    <name evidence="2" type="ORF">B0H15DRAFT_738555</name>
</gene>
<feature type="non-terminal residue" evidence="2">
    <location>
        <position position="1"/>
    </location>
</feature>
<protein>
    <submittedName>
        <fullName evidence="2">Uncharacterized protein</fullName>
    </submittedName>
</protein>
<feature type="compositionally biased region" description="Polar residues" evidence="1">
    <location>
        <begin position="47"/>
        <end position="69"/>
    </location>
</feature>
<dbReference type="Proteomes" id="UP001222325">
    <property type="component" value="Unassembled WGS sequence"/>
</dbReference>